<keyword evidence="13" id="KW-1185">Reference proteome</keyword>
<dbReference type="EMBL" id="QEAQ01000003">
    <property type="protein sequence ID" value="TPX62391.1"/>
    <property type="molecule type" value="Genomic_DNA"/>
</dbReference>
<reference evidence="12 13" key="1">
    <citation type="journal article" date="2019" name="Sci. Rep.">
        <title>Comparative genomics of chytrid fungi reveal insights into the obligate biotrophic and pathogenic lifestyle of Synchytrium endobioticum.</title>
        <authorList>
            <person name="van de Vossenberg B.T.L.H."/>
            <person name="Warris S."/>
            <person name="Nguyen H.D.T."/>
            <person name="van Gent-Pelzer M.P.E."/>
            <person name="Joly D.L."/>
            <person name="van de Geest H.C."/>
            <person name="Bonants P.J.M."/>
            <person name="Smith D.S."/>
            <person name="Levesque C.A."/>
            <person name="van der Lee T.A.J."/>
        </authorList>
    </citation>
    <scope>NUCLEOTIDE SEQUENCE [LARGE SCALE GENOMIC DNA]</scope>
    <source>
        <strain evidence="12 13">CBS 809.83</strain>
    </source>
</reference>
<evidence type="ECO:0000256" key="3">
    <source>
        <dbReference type="ARBA" id="ARBA00022692"/>
    </source>
</evidence>
<evidence type="ECO:0000256" key="7">
    <source>
        <dbReference type="ARBA" id="ARBA00023128"/>
    </source>
</evidence>
<keyword evidence="6 10" id="KW-1133">Transmembrane helix</keyword>
<dbReference type="GO" id="GO:0032977">
    <property type="term" value="F:membrane insertase activity"/>
    <property type="evidence" value="ECO:0007669"/>
    <property type="project" value="InterPro"/>
</dbReference>
<evidence type="ECO:0000256" key="9">
    <source>
        <dbReference type="RuleBase" id="RU003945"/>
    </source>
</evidence>
<dbReference type="InterPro" id="IPR001708">
    <property type="entry name" value="YidC/ALB3/OXA1/COX18"/>
</dbReference>
<feature type="transmembrane region" description="Helical" evidence="10">
    <location>
        <begin position="133"/>
        <end position="155"/>
    </location>
</feature>
<evidence type="ECO:0000256" key="5">
    <source>
        <dbReference type="ARBA" id="ARBA00022946"/>
    </source>
</evidence>
<organism evidence="12 13">
    <name type="scientific">Powellomyces hirtus</name>
    <dbReference type="NCBI Taxonomy" id="109895"/>
    <lineage>
        <taxon>Eukaryota</taxon>
        <taxon>Fungi</taxon>
        <taxon>Fungi incertae sedis</taxon>
        <taxon>Chytridiomycota</taxon>
        <taxon>Chytridiomycota incertae sedis</taxon>
        <taxon>Chytridiomycetes</taxon>
        <taxon>Spizellomycetales</taxon>
        <taxon>Powellomycetaceae</taxon>
        <taxon>Powellomyces</taxon>
    </lineage>
</organism>
<dbReference type="PANTHER" id="PTHR12428:SF66">
    <property type="entry name" value="MITOCHONDRIAL INNER MEMBRANE PROTEIN OXA1L"/>
    <property type="match status" value="1"/>
</dbReference>
<evidence type="ECO:0000256" key="4">
    <source>
        <dbReference type="ARBA" id="ARBA00022792"/>
    </source>
</evidence>
<dbReference type="STRING" id="109895.A0A507EEW1"/>
<accession>A0A507EEW1</accession>
<name>A0A507EEW1_9FUNG</name>
<dbReference type="Proteomes" id="UP000318582">
    <property type="component" value="Unassembled WGS sequence"/>
</dbReference>
<dbReference type="GO" id="GO:0032979">
    <property type="term" value="P:protein insertion into mitochondrial inner membrane from matrix"/>
    <property type="evidence" value="ECO:0007669"/>
    <property type="project" value="TreeGrafter"/>
</dbReference>
<feature type="transmembrane region" description="Helical" evidence="10">
    <location>
        <begin position="206"/>
        <end position="228"/>
    </location>
</feature>
<evidence type="ECO:0000259" key="11">
    <source>
        <dbReference type="Pfam" id="PF02096"/>
    </source>
</evidence>
<sequence length="396" mass="42687">MHALPISALQLTSARTFFWSSKPKTDDSTTLASAQDAVVAPIPPVPSSSAATPITSPTLSEAPLNAEQLSSIAANPSTTPSFITDPSLLDAGLQPAITSISKIGDMSTLGLAHNGPTGWAQSLLEAVYVSTGLPWWATIMVATIMIRIALTPLTLRVQRTAAKMHNISHVTKPLQDEMQKHKAAGNMVQVQATWKKLQAEHKKADVNPFGGLWALVQAPVFMAFFFGLKAMAELPVPGFQTGGLAWFTDLTLADPTYVLPVLANLGMLAVMEFGADVAGQQAKGMKMFMRFALLVSVFVTAYLPSAIFMYWISTNLFSLLQALALKRPAMRRLCNIPMMNSSIIVPPKSISSVSKLPIGDSMKMVKLAAEQRQKRAEASAQAATRITQANNNRRVR</sequence>
<keyword evidence="5" id="KW-0809">Transit peptide</keyword>
<feature type="transmembrane region" description="Helical" evidence="10">
    <location>
        <begin position="257"/>
        <end position="279"/>
    </location>
</feature>
<dbReference type="CDD" id="cd20069">
    <property type="entry name" value="5TM_Oxa1-like"/>
    <property type="match status" value="1"/>
</dbReference>
<keyword evidence="8 10" id="KW-0472">Membrane</keyword>
<evidence type="ECO:0000256" key="8">
    <source>
        <dbReference type="ARBA" id="ARBA00023136"/>
    </source>
</evidence>
<dbReference type="PANTHER" id="PTHR12428">
    <property type="entry name" value="OXA1"/>
    <property type="match status" value="1"/>
</dbReference>
<comment type="caution">
    <text evidence="12">The sequence shown here is derived from an EMBL/GenBank/DDBJ whole genome shotgun (WGS) entry which is preliminary data.</text>
</comment>
<keyword evidence="3 9" id="KW-0812">Transmembrane</keyword>
<keyword evidence="7" id="KW-0496">Mitochondrion</keyword>
<evidence type="ECO:0000256" key="1">
    <source>
        <dbReference type="ARBA" id="ARBA00004448"/>
    </source>
</evidence>
<keyword evidence="4" id="KW-0999">Mitochondrion inner membrane</keyword>
<evidence type="ECO:0000256" key="2">
    <source>
        <dbReference type="ARBA" id="ARBA00009877"/>
    </source>
</evidence>
<comment type="similarity">
    <text evidence="2 9">Belongs to the OXA1/ALB3/YidC family.</text>
</comment>
<dbReference type="GO" id="GO:0005743">
    <property type="term" value="C:mitochondrial inner membrane"/>
    <property type="evidence" value="ECO:0007669"/>
    <property type="project" value="UniProtKB-SubCell"/>
</dbReference>
<feature type="transmembrane region" description="Helical" evidence="10">
    <location>
        <begin position="291"/>
        <end position="312"/>
    </location>
</feature>
<evidence type="ECO:0000256" key="6">
    <source>
        <dbReference type="ARBA" id="ARBA00022989"/>
    </source>
</evidence>
<evidence type="ECO:0000313" key="12">
    <source>
        <dbReference type="EMBL" id="TPX62391.1"/>
    </source>
</evidence>
<protein>
    <recommendedName>
        <fullName evidence="11">Membrane insertase YidC/Oxa/ALB C-terminal domain-containing protein</fullName>
    </recommendedName>
</protein>
<gene>
    <name evidence="12" type="ORF">PhCBS80983_g00461</name>
</gene>
<evidence type="ECO:0000256" key="10">
    <source>
        <dbReference type="SAM" id="Phobius"/>
    </source>
</evidence>
<feature type="domain" description="Membrane insertase YidC/Oxa/ALB C-terminal" evidence="11">
    <location>
        <begin position="135"/>
        <end position="326"/>
    </location>
</feature>
<dbReference type="NCBIfam" id="TIGR03592">
    <property type="entry name" value="yidC_oxa1_cterm"/>
    <property type="match status" value="1"/>
</dbReference>
<dbReference type="AlphaFoldDB" id="A0A507EEW1"/>
<dbReference type="Pfam" id="PF02096">
    <property type="entry name" value="60KD_IMP"/>
    <property type="match status" value="1"/>
</dbReference>
<comment type="subcellular location">
    <subcellularLocation>
        <location evidence="9">Membrane</location>
        <topology evidence="9">Multi-pass membrane protein</topology>
    </subcellularLocation>
    <subcellularLocation>
        <location evidence="1">Mitochondrion inner membrane</location>
        <topology evidence="1">Multi-pass membrane protein</topology>
    </subcellularLocation>
</comment>
<dbReference type="InterPro" id="IPR028055">
    <property type="entry name" value="YidC/Oxa/ALB_C"/>
</dbReference>
<proteinExistence type="inferred from homology"/>
<evidence type="ECO:0000313" key="13">
    <source>
        <dbReference type="Proteomes" id="UP000318582"/>
    </source>
</evidence>